<evidence type="ECO:0000313" key="1">
    <source>
        <dbReference type="EMBL" id="KKO43888.1"/>
    </source>
</evidence>
<protein>
    <submittedName>
        <fullName evidence="1">Uncharacterized protein</fullName>
    </submittedName>
</protein>
<reference evidence="1 2" key="1">
    <citation type="submission" date="2015-03" db="EMBL/GenBank/DDBJ databases">
        <title>Draft genome sequences of two protease-producing strains of Arsukibacterium isolated from two cold and alkaline environments.</title>
        <authorList>
            <person name="Lylloff J.E."/>
            <person name="Skov L.B."/>
            <person name="Jepsen M."/>
            <person name="Hallin P.F."/>
            <person name="Sorensen S.J."/>
            <person name="Stougaard P."/>
            <person name="Glaring M.A."/>
        </authorList>
    </citation>
    <scope>NUCLEOTIDE SEQUENCE [LARGE SCALE GENOMIC DNA]</scope>
    <source>
        <strain evidence="1 2">GCM72</strain>
    </source>
</reference>
<organism evidence="1 2">
    <name type="scientific">Arsukibacterium ikkense</name>
    <dbReference type="NCBI Taxonomy" id="336831"/>
    <lineage>
        <taxon>Bacteria</taxon>
        <taxon>Pseudomonadati</taxon>
        <taxon>Pseudomonadota</taxon>
        <taxon>Gammaproteobacteria</taxon>
        <taxon>Chromatiales</taxon>
        <taxon>Chromatiaceae</taxon>
        <taxon>Arsukibacterium</taxon>
    </lineage>
</organism>
<name>A0A0M2V3Z5_9GAMM</name>
<sequence>MPFKLMLSLAGMVAMAVLILSLAIGGENQPVTGTANKLVSVDIPSDMTLNRFSDAVPVSCQNSNELLAIEHTFDTTRLSQLNAAMQTLHNKTGDPFWQPLVDLFKPKSIWLNPTDFSVGYSENAVEVNRQVKRIVVNYPNGTDNNIIKLSYDLQMPESGTITVIANKLSEKQSLGIPVDFIKSNAYLSADRTLLGGEVSDCVVTVLPLLLPELSWHTAAITDQLYCQLQGLHNTKSVINFYVNCQTSLF</sequence>
<evidence type="ECO:0000313" key="2">
    <source>
        <dbReference type="Proteomes" id="UP000034228"/>
    </source>
</evidence>
<dbReference type="OrthoDB" id="8673673at2"/>
<dbReference type="AlphaFoldDB" id="A0A0M2V3Z5"/>
<proteinExistence type="predicted"/>
<dbReference type="Proteomes" id="UP000034228">
    <property type="component" value="Unassembled WGS sequence"/>
</dbReference>
<gene>
    <name evidence="1" type="ORF">WG68_18285</name>
</gene>
<dbReference type="STRING" id="336831.WG68_18285"/>
<comment type="caution">
    <text evidence="1">The sequence shown here is derived from an EMBL/GenBank/DDBJ whole genome shotgun (WGS) entry which is preliminary data.</text>
</comment>
<keyword evidence="2" id="KW-1185">Reference proteome</keyword>
<accession>A0A0M2V3Z5</accession>
<dbReference type="RefSeq" id="WP_046559176.1">
    <property type="nucleotide sequence ID" value="NZ_LAHO01000024.1"/>
</dbReference>
<dbReference type="EMBL" id="LAHO01000024">
    <property type="protein sequence ID" value="KKO43888.1"/>
    <property type="molecule type" value="Genomic_DNA"/>
</dbReference>